<proteinExistence type="inferred from homology"/>
<dbReference type="InterPro" id="IPR036591">
    <property type="entry name" value="YggU-like_sf"/>
</dbReference>
<name>A0A554WSG0_9BURK</name>
<sequence length="95" mass="9979">MAKRDPAVTATLTVYCQPGARQTRLAGLHGGLPKIQLAAPPVDGAANEALIAFVAERCGVPRSRVRITHGHTSRTKRLAIEGVDDDAVRQALLGG</sequence>
<reference evidence="3 4" key="1">
    <citation type="submission" date="2019-07" db="EMBL/GenBank/DDBJ databases">
        <title>Tepidimonas sediminis YIM 72259 draft genome.</title>
        <authorList>
            <person name="Da Costa M.S."/>
            <person name="Froufe H.J.C."/>
            <person name="Egas C."/>
            <person name="Albuquerque L."/>
        </authorList>
    </citation>
    <scope>NUCLEOTIDE SEQUENCE [LARGE SCALE GENOMIC DNA]</scope>
    <source>
        <strain evidence="3 4">YIM 72259</strain>
    </source>
</reference>
<dbReference type="AlphaFoldDB" id="A0A554WSG0"/>
<dbReference type="RefSeq" id="WP_143893882.1">
    <property type="nucleotide sequence ID" value="NZ_VJND01000003.1"/>
</dbReference>
<keyword evidence="4" id="KW-1185">Reference proteome</keyword>
<dbReference type="OrthoDB" id="9800587at2"/>
<dbReference type="PANTHER" id="PTHR13420:SF7">
    <property type="entry name" value="UPF0235 PROTEIN C15ORF40"/>
    <property type="match status" value="1"/>
</dbReference>
<comment type="caution">
    <text evidence="3">The sequence shown here is derived from an EMBL/GenBank/DDBJ whole genome shotgun (WGS) entry which is preliminary data.</text>
</comment>
<evidence type="ECO:0000313" key="3">
    <source>
        <dbReference type="EMBL" id="TSE26522.1"/>
    </source>
</evidence>
<dbReference type="EMBL" id="VJND01000003">
    <property type="protein sequence ID" value="TSE26522.1"/>
    <property type="molecule type" value="Genomic_DNA"/>
</dbReference>
<evidence type="ECO:0000313" key="4">
    <source>
        <dbReference type="Proteomes" id="UP000320225"/>
    </source>
</evidence>
<dbReference type="SMART" id="SM01152">
    <property type="entry name" value="DUF167"/>
    <property type="match status" value="1"/>
</dbReference>
<dbReference type="HAMAP" id="MF_00634">
    <property type="entry name" value="UPF0235"/>
    <property type="match status" value="1"/>
</dbReference>
<accession>A0A554WSG0</accession>
<dbReference type="Gene3D" id="3.30.1200.10">
    <property type="entry name" value="YggU-like"/>
    <property type="match status" value="1"/>
</dbReference>
<evidence type="ECO:0000256" key="2">
    <source>
        <dbReference type="HAMAP-Rule" id="MF_00634"/>
    </source>
</evidence>
<evidence type="ECO:0000256" key="1">
    <source>
        <dbReference type="ARBA" id="ARBA00010364"/>
    </source>
</evidence>
<gene>
    <name evidence="3" type="ORF">Tsedi_00826</name>
</gene>
<dbReference type="NCBIfam" id="TIGR00251">
    <property type="entry name" value="DUF167 family protein"/>
    <property type="match status" value="1"/>
</dbReference>
<dbReference type="Proteomes" id="UP000320225">
    <property type="component" value="Unassembled WGS sequence"/>
</dbReference>
<dbReference type="Pfam" id="PF02594">
    <property type="entry name" value="DUF167"/>
    <property type="match status" value="1"/>
</dbReference>
<protein>
    <recommendedName>
        <fullName evidence="2">UPF0235 protein Tsedi_00826</fullName>
    </recommendedName>
</protein>
<dbReference type="GO" id="GO:0005737">
    <property type="term" value="C:cytoplasm"/>
    <property type="evidence" value="ECO:0007669"/>
    <property type="project" value="TreeGrafter"/>
</dbReference>
<dbReference type="InterPro" id="IPR003746">
    <property type="entry name" value="DUF167"/>
</dbReference>
<organism evidence="3 4">
    <name type="scientific">Tepidimonas sediminis</name>
    <dbReference type="NCBI Taxonomy" id="2588941"/>
    <lineage>
        <taxon>Bacteria</taxon>
        <taxon>Pseudomonadati</taxon>
        <taxon>Pseudomonadota</taxon>
        <taxon>Betaproteobacteria</taxon>
        <taxon>Burkholderiales</taxon>
        <taxon>Tepidimonas</taxon>
    </lineage>
</organism>
<dbReference type="SUPFAM" id="SSF69786">
    <property type="entry name" value="YggU-like"/>
    <property type="match status" value="1"/>
</dbReference>
<comment type="similarity">
    <text evidence="1 2">Belongs to the UPF0235 family.</text>
</comment>
<dbReference type="PANTHER" id="PTHR13420">
    <property type="entry name" value="UPF0235 PROTEIN C15ORF40"/>
    <property type="match status" value="1"/>
</dbReference>